<organism evidence="2 3">
    <name type="scientific">Schizophyllum amplum</name>
    <dbReference type="NCBI Taxonomy" id="97359"/>
    <lineage>
        <taxon>Eukaryota</taxon>
        <taxon>Fungi</taxon>
        <taxon>Dikarya</taxon>
        <taxon>Basidiomycota</taxon>
        <taxon>Agaricomycotina</taxon>
        <taxon>Agaricomycetes</taxon>
        <taxon>Agaricomycetidae</taxon>
        <taxon>Agaricales</taxon>
        <taxon>Schizophyllaceae</taxon>
        <taxon>Schizophyllum</taxon>
    </lineage>
</organism>
<name>A0A550C8K7_9AGAR</name>
<comment type="caution">
    <text evidence="2">The sequence shown here is derived from an EMBL/GenBank/DDBJ whole genome shotgun (WGS) entry which is preliminary data.</text>
</comment>
<keyword evidence="3" id="KW-1185">Reference proteome</keyword>
<gene>
    <name evidence="2" type="ORF">BD626DRAFT_549360</name>
</gene>
<accession>A0A550C8K7</accession>
<dbReference type="STRING" id="97359.A0A550C8K7"/>
<dbReference type="PANTHER" id="PTHR48228:SF4">
    <property type="entry name" value="BLR3030 PROTEIN"/>
    <property type="match status" value="1"/>
</dbReference>
<dbReference type="Pfam" id="PF02515">
    <property type="entry name" value="CoA_transf_3"/>
    <property type="match status" value="1"/>
</dbReference>
<protein>
    <submittedName>
        <fullName evidence="2">CoA-transferase family III domain-containing protein</fullName>
    </submittedName>
</protein>
<keyword evidence="2" id="KW-0808">Transferase</keyword>
<proteinExistence type="inferred from homology"/>
<dbReference type="Proteomes" id="UP000320762">
    <property type="component" value="Unassembled WGS sequence"/>
</dbReference>
<sequence length="470" mass="50321">MPQLAAAKALWTSLGLPLHAFGEQSALRLSPNADRVINSSFKLGDAAQISIGLSAFSAAYYQKLNTGISQNVSVDARHAAIQFHSEVYYTLQGKPPPPVWDAIAGLYRTQDGHVRIHTNFPHHRRGILDILKIPDTPQVNRAIVQEHLLGWSAVDFETEAAARNIGKLIHKAKETPPVQLFKIGEAPTRKEAVDKILERSHALNGIRVLDLTRVIAGPVAGRTLAAHGADVLLITSRKLPALPALDADTSRGKRTAQLDLDDAADRQALANLASECDVFLQAYRPGSLEAKGFGPAQLAAARPGIVYASLSAWGSEGPWKGRRGFDSLVQTATGYNVDEGEAYASAHGNADFTPRPLPVQALDHAAGYLLAFGINAALAKTITEGGSWEVRVSLAGVGQWIRSLGRLAAPLPAAALPQDSEIQAVSESWHDDEGQPVMTAIKHSADMERTPVIQGGYAPVTLDASHPAWK</sequence>
<dbReference type="AlphaFoldDB" id="A0A550C8K7"/>
<comment type="similarity">
    <text evidence="1">Belongs to the CoA-transferase III family.</text>
</comment>
<dbReference type="OrthoDB" id="2308815at2759"/>
<dbReference type="InterPro" id="IPR003673">
    <property type="entry name" value="CoA-Trfase_fam_III"/>
</dbReference>
<dbReference type="SUPFAM" id="SSF89796">
    <property type="entry name" value="CoA-transferase family III (CaiB/BaiF)"/>
    <property type="match status" value="2"/>
</dbReference>
<dbReference type="InterPro" id="IPR050509">
    <property type="entry name" value="CoA-transferase_III"/>
</dbReference>
<dbReference type="PANTHER" id="PTHR48228">
    <property type="entry name" value="SUCCINYL-COA--D-CITRAMALATE COA-TRANSFERASE"/>
    <property type="match status" value="1"/>
</dbReference>
<dbReference type="EMBL" id="VDMD01000018">
    <property type="protein sequence ID" value="TRM61140.1"/>
    <property type="molecule type" value="Genomic_DNA"/>
</dbReference>
<reference evidence="2 3" key="1">
    <citation type="journal article" date="2019" name="New Phytol.">
        <title>Comparative genomics reveals unique wood-decay strategies and fruiting body development in the Schizophyllaceae.</title>
        <authorList>
            <person name="Almasi E."/>
            <person name="Sahu N."/>
            <person name="Krizsan K."/>
            <person name="Balint B."/>
            <person name="Kovacs G.M."/>
            <person name="Kiss B."/>
            <person name="Cseklye J."/>
            <person name="Drula E."/>
            <person name="Henrissat B."/>
            <person name="Nagy I."/>
            <person name="Chovatia M."/>
            <person name="Adam C."/>
            <person name="LaButti K."/>
            <person name="Lipzen A."/>
            <person name="Riley R."/>
            <person name="Grigoriev I.V."/>
            <person name="Nagy L.G."/>
        </authorList>
    </citation>
    <scope>NUCLEOTIDE SEQUENCE [LARGE SCALE GENOMIC DNA]</scope>
    <source>
        <strain evidence="2 3">NL-1724</strain>
    </source>
</reference>
<evidence type="ECO:0000313" key="3">
    <source>
        <dbReference type="Proteomes" id="UP000320762"/>
    </source>
</evidence>
<evidence type="ECO:0000256" key="1">
    <source>
        <dbReference type="ARBA" id="ARBA00008383"/>
    </source>
</evidence>
<evidence type="ECO:0000313" key="2">
    <source>
        <dbReference type="EMBL" id="TRM61140.1"/>
    </source>
</evidence>
<dbReference type="Gene3D" id="3.40.50.10540">
    <property type="entry name" value="Crotonobetainyl-coa:carnitine coa-transferase, domain 1"/>
    <property type="match status" value="1"/>
</dbReference>
<dbReference type="GO" id="GO:0016740">
    <property type="term" value="F:transferase activity"/>
    <property type="evidence" value="ECO:0007669"/>
    <property type="project" value="UniProtKB-KW"/>
</dbReference>
<dbReference type="InterPro" id="IPR023606">
    <property type="entry name" value="CoA-Trfase_III_dom_1_sf"/>
</dbReference>